<dbReference type="InterPro" id="IPR012318">
    <property type="entry name" value="HTH_CRP"/>
</dbReference>
<keyword evidence="3" id="KW-0804">Transcription</keyword>
<dbReference type="EMBL" id="AONG01000008">
    <property type="protein sequence ID" value="KIQ70064.1"/>
    <property type="molecule type" value="Genomic_DNA"/>
</dbReference>
<evidence type="ECO:0000259" key="4">
    <source>
        <dbReference type="PROSITE" id="PS51063"/>
    </source>
</evidence>
<accession>A0A0D0Q6H8</accession>
<proteinExistence type="predicted"/>
<dbReference type="CDD" id="cd00038">
    <property type="entry name" value="CAP_ED"/>
    <property type="match status" value="1"/>
</dbReference>
<dbReference type="eggNOG" id="COG0664">
    <property type="taxonomic scope" value="Bacteria"/>
</dbReference>
<evidence type="ECO:0000313" key="5">
    <source>
        <dbReference type="EMBL" id="KIQ70064.1"/>
    </source>
</evidence>
<dbReference type="SMART" id="SM00419">
    <property type="entry name" value="HTH_CRP"/>
    <property type="match status" value="1"/>
</dbReference>
<dbReference type="InterPro" id="IPR036390">
    <property type="entry name" value="WH_DNA-bd_sf"/>
</dbReference>
<keyword evidence="6" id="KW-1185">Reference proteome</keyword>
<dbReference type="Pfam" id="PF13545">
    <property type="entry name" value="HTH_Crp_2"/>
    <property type="match status" value="1"/>
</dbReference>
<feature type="domain" description="HTH crp-type" evidence="4">
    <location>
        <begin position="143"/>
        <end position="218"/>
    </location>
</feature>
<reference evidence="5 6" key="1">
    <citation type="submission" date="2013-01" db="EMBL/GenBank/DDBJ databases">
        <authorList>
            <person name="Fiebig A."/>
            <person name="Goeker M."/>
            <person name="Klenk H.-P.P."/>
        </authorList>
    </citation>
    <scope>NUCLEOTIDE SEQUENCE [LARGE SCALE GENOMIC DNA]</scope>
    <source>
        <strain evidence="5 6">DSM 24838</strain>
    </source>
</reference>
<dbReference type="OrthoDB" id="7584044at2"/>
<dbReference type="Proteomes" id="UP000035100">
    <property type="component" value="Unassembled WGS sequence"/>
</dbReference>
<dbReference type="SUPFAM" id="SSF46785">
    <property type="entry name" value="Winged helix' DNA-binding domain"/>
    <property type="match status" value="1"/>
</dbReference>
<dbReference type="Pfam" id="PF00027">
    <property type="entry name" value="cNMP_binding"/>
    <property type="match status" value="1"/>
</dbReference>
<dbReference type="RefSeq" id="WP_018301004.1">
    <property type="nucleotide sequence ID" value="NZ_KB902276.1"/>
</dbReference>
<dbReference type="PROSITE" id="PS51063">
    <property type="entry name" value="HTH_CRP_2"/>
    <property type="match status" value="1"/>
</dbReference>
<dbReference type="GO" id="GO:0006355">
    <property type="term" value="P:regulation of DNA-templated transcription"/>
    <property type="evidence" value="ECO:0007669"/>
    <property type="project" value="InterPro"/>
</dbReference>
<dbReference type="InterPro" id="IPR000595">
    <property type="entry name" value="cNMP-bd_dom"/>
</dbReference>
<evidence type="ECO:0000313" key="6">
    <source>
        <dbReference type="Proteomes" id="UP000035100"/>
    </source>
</evidence>
<dbReference type="InterPro" id="IPR018490">
    <property type="entry name" value="cNMP-bd_dom_sf"/>
</dbReference>
<dbReference type="InterPro" id="IPR014710">
    <property type="entry name" value="RmlC-like_jellyroll"/>
</dbReference>
<protein>
    <submittedName>
        <fullName evidence="5">cAMP-binding protein</fullName>
    </submittedName>
</protein>
<dbReference type="STRING" id="1123501.Wenmar_01634"/>
<keyword evidence="1" id="KW-0805">Transcription regulation</keyword>
<dbReference type="InterPro" id="IPR036388">
    <property type="entry name" value="WH-like_DNA-bd_sf"/>
</dbReference>
<dbReference type="Gene3D" id="2.60.120.10">
    <property type="entry name" value="Jelly Rolls"/>
    <property type="match status" value="1"/>
</dbReference>
<comment type="caution">
    <text evidence="5">The sequence shown here is derived from an EMBL/GenBank/DDBJ whole genome shotgun (WGS) entry which is preliminary data.</text>
</comment>
<dbReference type="GO" id="GO:0003677">
    <property type="term" value="F:DNA binding"/>
    <property type="evidence" value="ECO:0007669"/>
    <property type="project" value="UniProtKB-KW"/>
</dbReference>
<dbReference type="Gene3D" id="1.10.10.10">
    <property type="entry name" value="Winged helix-like DNA-binding domain superfamily/Winged helix DNA-binding domain"/>
    <property type="match status" value="1"/>
</dbReference>
<gene>
    <name evidence="5" type="ORF">Wenmar_01634</name>
</gene>
<organism evidence="5 6">
    <name type="scientific">Wenxinia marina DSM 24838</name>
    <dbReference type="NCBI Taxonomy" id="1123501"/>
    <lineage>
        <taxon>Bacteria</taxon>
        <taxon>Pseudomonadati</taxon>
        <taxon>Pseudomonadota</taxon>
        <taxon>Alphaproteobacteria</taxon>
        <taxon>Rhodobacterales</taxon>
        <taxon>Roseobacteraceae</taxon>
        <taxon>Wenxinia</taxon>
    </lineage>
</organism>
<evidence type="ECO:0000256" key="1">
    <source>
        <dbReference type="ARBA" id="ARBA00023015"/>
    </source>
</evidence>
<sequence>MDDTNYTGMVRRLSPDLWRRLSEAHSGSIDLSPREVMTRAGQRLHRSALLLDGIIAREVTDRGGNRQIVSIQVPGDFVDLHGLPLKQLDHDVVAMGPARVALFEHDDLERLMGDDAEYARALWSLTMIDASISRHWTFRMGQLRALAGMANFLCEMQIRLQLCGRADGSTPFALPWTQGELGQICGMSVVHVNRVLRDLREAGIATVRNGEATMHDRARAERIGLFDAGYLYLPWNPDES</sequence>
<dbReference type="SUPFAM" id="SSF51206">
    <property type="entry name" value="cAMP-binding domain-like"/>
    <property type="match status" value="1"/>
</dbReference>
<name>A0A0D0Q6H8_9RHOB</name>
<evidence type="ECO:0000256" key="2">
    <source>
        <dbReference type="ARBA" id="ARBA00023125"/>
    </source>
</evidence>
<dbReference type="AlphaFoldDB" id="A0A0D0Q6H8"/>
<evidence type="ECO:0000256" key="3">
    <source>
        <dbReference type="ARBA" id="ARBA00023163"/>
    </source>
</evidence>
<keyword evidence="2" id="KW-0238">DNA-binding</keyword>